<organism evidence="3 4">
    <name type="scientific">Phytophthora rubi</name>
    <dbReference type="NCBI Taxonomy" id="129364"/>
    <lineage>
        <taxon>Eukaryota</taxon>
        <taxon>Sar</taxon>
        <taxon>Stramenopiles</taxon>
        <taxon>Oomycota</taxon>
        <taxon>Peronosporomycetes</taxon>
        <taxon>Peronosporales</taxon>
        <taxon>Peronosporaceae</taxon>
        <taxon>Phytophthora</taxon>
    </lineage>
</organism>
<gene>
    <name evidence="3" type="ORF">PR002_g21376</name>
</gene>
<feature type="region of interest" description="Disordered" evidence="1">
    <location>
        <begin position="1"/>
        <end position="21"/>
    </location>
</feature>
<keyword evidence="2" id="KW-0472">Membrane</keyword>
<feature type="transmembrane region" description="Helical" evidence="2">
    <location>
        <begin position="79"/>
        <end position="98"/>
    </location>
</feature>
<keyword evidence="2" id="KW-1133">Transmembrane helix</keyword>
<evidence type="ECO:0000256" key="1">
    <source>
        <dbReference type="SAM" id="MobiDB-lite"/>
    </source>
</evidence>
<name>A0A6A3JBG5_9STRA</name>
<evidence type="ECO:0000313" key="4">
    <source>
        <dbReference type="Proteomes" id="UP000435112"/>
    </source>
</evidence>
<sequence length="147" mass="15477">MDAEENIAEATKPGAHEGEPIGCWKAGPGEFHHFHQTKTFGTGNNTKGHPTTELLADAPQYKARCAEANVVYAAMDGGVYALLVNVHFVAALAIAALLSTAPTNNDDRLETATRESEKGFNVCAVCALESFKGVLLLRGAAEHGRGG</sequence>
<evidence type="ECO:0000313" key="3">
    <source>
        <dbReference type="EMBL" id="KAE8989695.1"/>
    </source>
</evidence>
<comment type="caution">
    <text evidence="3">The sequence shown here is derived from an EMBL/GenBank/DDBJ whole genome shotgun (WGS) entry which is preliminary data.</text>
</comment>
<dbReference type="Proteomes" id="UP000435112">
    <property type="component" value="Unassembled WGS sequence"/>
</dbReference>
<reference evidence="3 4" key="1">
    <citation type="submission" date="2018-09" db="EMBL/GenBank/DDBJ databases">
        <title>Genomic investigation of the strawberry pathogen Phytophthora fragariae indicates pathogenicity is determined by transcriptional variation in three key races.</title>
        <authorList>
            <person name="Adams T.M."/>
            <person name="Armitage A.D."/>
            <person name="Sobczyk M.K."/>
            <person name="Bates H.J."/>
            <person name="Dunwell J.M."/>
            <person name="Nellist C.F."/>
            <person name="Harrison R.J."/>
        </authorList>
    </citation>
    <scope>NUCLEOTIDE SEQUENCE [LARGE SCALE GENOMIC DNA]</scope>
    <source>
        <strain evidence="3 4">SCRP324</strain>
    </source>
</reference>
<proteinExistence type="predicted"/>
<keyword evidence="2" id="KW-0812">Transmembrane</keyword>
<dbReference type="EMBL" id="QXFU01002153">
    <property type="protein sequence ID" value="KAE8989695.1"/>
    <property type="molecule type" value="Genomic_DNA"/>
</dbReference>
<protein>
    <submittedName>
        <fullName evidence="3">Uncharacterized protein</fullName>
    </submittedName>
</protein>
<accession>A0A6A3JBG5</accession>
<dbReference type="AlphaFoldDB" id="A0A6A3JBG5"/>
<evidence type="ECO:0000256" key="2">
    <source>
        <dbReference type="SAM" id="Phobius"/>
    </source>
</evidence>